<name>I0GZ16_ACTM4</name>
<dbReference type="Proteomes" id="UP000007882">
    <property type="component" value="Chromosome"/>
</dbReference>
<dbReference type="PROSITE" id="PS51186">
    <property type="entry name" value="GNAT"/>
    <property type="match status" value="1"/>
</dbReference>
<keyword evidence="2" id="KW-0012">Acyltransferase</keyword>
<dbReference type="eggNOG" id="COG0456">
    <property type="taxonomic scope" value="Bacteria"/>
</dbReference>
<evidence type="ECO:0000313" key="4">
    <source>
        <dbReference type="EMBL" id="BAL86003.1"/>
    </source>
</evidence>
<dbReference type="KEGG" id="ams:AMIS_7830"/>
<keyword evidence="1 4" id="KW-0808">Transferase</keyword>
<dbReference type="InterPro" id="IPR016181">
    <property type="entry name" value="Acyl_CoA_acyltransferase"/>
</dbReference>
<protein>
    <submittedName>
        <fullName evidence="4">Putative GCN5-related N-acetyltransferase</fullName>
    </submittedName>
</protein>
<sequence>MTVSLRPATDTDLPAIGTLHHRSRAAAYAHLVDPASFDARGAEMMAAYWVERWRWERDTHRLTVALDGDELIGFSYVGPSETEGAAELYAIHLDPSRVGTGVGRLLMIDALEALRAYGKDRAVLWVLEGNEVARRFYDRGGWTPDGATRDDTVNDQPVTHIRYAHSLQNSAEH</sequence>
<reference evidence="4 5" key="1">
    <citation type="submission" date="2012-02" db="EMBL/GenBank/DDBJ databases">
        <title>Complete genome sequence of Actinoplanes missouriensis 431 (= NBRC 102363).</title>
        <authorList>
            <person name="Ohnishi Y."/>
            <person name="Ishikawa J."/>
            <person name="Sekine M."/>
            <person name="Hosoyama A."/>
            <person name="Harada T."/>
            <person name="Narita H."/>
            <person name="Hata T."/>
            <person name="Konno Y."/>
            <person name="Tutikane K."/>
            <person name="Fujita N."/>
            <person name="Horinouchi S."/>
            <person name="Hayakawa M."/>
        </authorList>
    </citation>
    <scope>NUCLEOTIDE SEQUENCE [LARGE SCALE GENOMIC DNA]</scope>
    <source>
        <strain evidence="5">ATCC 14538 / DSM 43046 / CBS 188.64 / JCM 3121 / NBRC 102363 / NCIMB 12654 / NRRL B-3342 / UNCC 431</strain>
    </source>
</reference>
<dbReference type="PANTHER" id="PTHR43877">
    <property type="entry name" value="AMINOALKYLPHOSPHONATE N-ACETYLTRANSFERASE-RELATED-RELATED"/>
    <property type="match status" value="1"/>
</dbReference>
<dbReference type="Pfam" id="PF00583">
    <property type="entry name" value="Acetyltransf_1"/>
    <property type="match status" value="1"/>
</dbReference>
<dbReference type="PATRIC" id="fig|512565.3.peg.787"/>
<dbReference type="AlphaFoldDB" id="I0GZ16"/>
<keyword evidence="5" id="KW-1185">Reference proteome</keyword>
<dbReference type="InterPro" id="IPR000182">
    <property type="entry name" value="GNAT_dom"/>
</dbReference>
<dbReference type="GO" id="GO:0016747">
    <property type="term" value="F:acyltransferase activity, transferring groups other than amino-acyl groups"/>
    <property type="evidence" value="ECO:0007669"/>
    <property type="project" value="InterPro"/>
</dbReference>
<gene>
    <name evidence="4" type="ordered locus">AMIS_7830</name>
</gene>
<evidence type="ECO:0000256" key="2">
    <source>
        <dbReference type="ARBA" id="ARBA00023315"/>
    </source>
</evidence>
<feature type="domain" description="N-acetyltransferase" evidence="3">
    <location>
        <begin position="3"/>
        <end position="168"/>
    </location>
</feature>
<accession>I0GZ16</accession>
<dbReference type="CDD" id="cd04301">
    <property type="entry name" value="NAT_SF"/>
    <property type="match status" value="1"/>
</dbReference>
<dbReference type="Gene3D" id="3.40.630.30">
    <property type="match status" value="1"/>
</dbReference>
<organism evidence="4 5">
    <name type="scientific">Actinoplanes missouriensis (strain ATCC 14538 / DSM 43046 / CBS 188.64 / JCM 3121 / NBRC 102363 / NCIMB 12654 / NRRL B-3342 / UNCC 431)</name>
    <dbReference type="NCBI Taxonomy" id="512565"/>
    <lineage>
        <taxon>Bacteria</taxon>
        <taxon>Bacillati</taxon>
        <taxon>Actinomycetota</taxon>
        <taxon>Actinomycetes</taxon>
        <taxon>Micromonosporales</taxon>
        <taxon>Micromonosporaceae</taxon>
        <taxon>Actinoplanes</taxon>
    </lineage>
</organism>
<dbReference type="RefSeq" id="WP_014440900.1">
    <property type="nucleotide sequence ID" value="NC_017093.1"/>
</dbReference>
<dbReference type="SUPFAM" id="SSF55729">
    <property type="entry name" value="Acyl-CoA N-acyltransferases (Nat)"/>
    <property type="match status" value="1"/>
</dbReference>
<evidence type="ECO:0000313" key="5">
    <source>
        <dbReference type="Proteomes" id="UP000007882"/>
    </source>
</evidence>
<evidence type="ECO:0000256" key="1">
    <source>
        <dbReference type="ARBA" id="ARBA00022679"/>
    </source>
</evidence>
<dbReference type="HOGENOM" id="CLU_013985_18_2_11"/>
<dbReference type="InterPro" id="IPR050832">
    <property type="entry name" value="Bact_Acetyltransf"/>
</dbReference>
<dbReference type="EMBL" id="AP012319">
    <property type="protein sequence ID" value="BAL86003.1"/>
    <property type="molecule type" value="Genomic_DNA"/>
</dbReference>
<dbReference type="OrthoDB" id="5243635at2"/>
<dbReference type="STRING" id="512565.AMIS_7830"/>
<evidence type="ECO:0000259" key="3">
    <source>
        <dbReference type="PROSITE" id="PS51186"/>
    </source>
</evidence>
<proteinExistence type="predicted"/>